<proteinExistence type="inferred from homology"/>
<dbReference type="STRING" id="429701.A0A2G9H1E5"/>
<dbReference type="GO" id="GO:0005634">
    <property type="term" value="C:nucleus"/>
    <property type="evidence" value="ECO:0007669"/>
    <property type="project" value="TreeGrafter"/>
</dbReference>
<evidence type="ECO:0000313" key="4">
    <source>
        <dbReference type="EMBL" id="PIN11110.1"/>
    </source>
</evidence>
<feature type="domain" description="LOB" evidence="3">
    <location>
        <begin position="6"/>
        <end position="108"/>
    </location>
</feature>
<sequence>MTGSGSPCGACKFLRRKCVRGCVFAPYFCHEQGATHFAAIHKVFGASNVSKLLAHLPVGDRSEAAVTISYEAQARLQDPIYGCVSHIFALQQQVVNLQAQLASLKEQAAQCIINSSNTSNPNGDNHYPNFPQDVQSWWQSLQSQGTIMPQFEANLDNNLENIPYYSQYGAVNLNPSHVKYEENSTSFGSMDSLEMQPNERQWGFQEDADDLQSLAFRYINQHS</sequence>
<feature type="coiled-coil region" evidence="2">
    <location>
        <begin position="87"/>
        <end position="114"/>
    </location>
</feature>
<evidence type="ECO:0000313" key="5">
    <source>
        <dbReference type="Proteomes" id="UP000231279"/>
    </source>
</evidence>
<dbReference type="OrthoDB" id="668748at2759"/>
<dbReference type="GO" id="GO:0045893">
    <property type="term" value="P:positive regulation of DNA-templated transcription"/>
    <property type="evidence" value="ECO:0007669"/>
    <property type="project" value="TreeGrafter"/>
</dbReference>
<comment type="caution">
    <text evidence="4">The sequence shown here is derived from an EMBL/GenBank/DDBJ whole genome shotgun (WGS) entry which is preliminary data.</text>
</comment>
<comment type="similarity">
    <text evidence="1">Belongs to the LOB domain-containing protein family.</text>
</comment>
<dbReference type="Pfam" id="PF03195">
    <property type="entry name" value="LOB"/>
    <property type="match status" value="1"/>
</dbReference>
<organism evidence="4 5">
    <name type="scientific">Handroanthus impetiginosus</name>
    <dbReference type="NCBI Taxonomy" id="429701"/>
    <lineage>
        <taxon>Eukaryota</taxon>
        <taxon>Viridiplantae</taxon>
        <taxon>Streptophyta</taxon>
        <taxon>Embryophyta</taxon>
        <taxon>Tracheophyta</taxon>
        <taxon>Spermatophyta</taxon>
        <taxon>Magnoliopsida</taxon>
        <taxon>eudicotyledons</taxon>
        <taxon>Gunneridae</taxon>
        <taxon>Pentapetalae</taxon>
        <taxon>asterids</taxon>
        <taxon>lamiids</taxon>
        <taxon>Lamiales</taxon>
        <taxon>Bignoniaceae</taxon>
        <taxon>Crescentiina</taxon>
        <taxon>Tabebuia alliance</taxon>
        <taxon>Handroanthus</taxon>
    </lineage>
</organism>
<evidence type="ECO:0000259" key="3">
    <source>
        <dbReference type="PROSITE" id="PS50891"/>
    </source>
</evidence>
<gene>
    <name evidence="4" type="ORF">CDL12_16293</name>
</gene>
<evidence type="ECO:0000256" key="1">
    <source>
        <dbReference type="ARBA" id="ARBA00005474"/>
    </source>
</evidence>
<dbReference type="EMBL" id="NKXS01003018">
    <property type="protein sequence ID" value="PIN11110.1"/>
    <property type="molecule type" value="Genomic_DNA"/>
</dbReference>
<accession>A0A2G9H1E5</accession>
<reference evidence="5" key="1">
    <citation type="journal article" date="2018" name="Gigascience">
        <title>Genome assembly of the Pink Ipe (Handroanthus impetiginosus, Bignoniaceae), a highly valued, ecologically keystone Neotropical timber forest tree.</title>
        <authorList>
            <person name="Silva-Junior O.B."/>
            <person name="Grattapaglia D."/>
            <person name="Novaes E."/>
            <person name="Collevatti R.G."/>
        </authorList>
    </citation>
    <scope>NUCLEOTIDE SEQUENCE [LARGE SCALE GENOMIC DNA]</scope>
    <source>
        <strain evidence="5">cv. UFG-1</strain>
    </source>
</reference>
<evidence type="ECO:0000256" key="2">
    <source>
        <dbReference type="SAM" id="Coils"/>
    </source>
</evidence>
<name>A0A2G9H1E5_9LAMI</name>
<protein>
    <recommendedName>
        <fullName evidence="3">LOB domain-containing protein</fullName>
    </recommendedName>
</protein>
<dbReference type="AlphaFoldDB" id="A0A2G9H1E5"/>
<dbReference type="PROSITE" id="PS50891">
    <property type="entry name" value="LOB"/>
    <property type="match status" value="1"/>
</dbReference>
<dbReference type="GO" id="GO:0009755">
    <property type="term" value="P:hormone-mediated signaling pathway"/>
    <property type="evidence" value="ECO:0007669"/>
    <property type="project" value="TreeGrafter"/>
</dbReference>
<dbReference type="Proteomes" id="UP000231279">
    <property type="component" value="Unassembled WGS sequence"/>
</dbReference>
<dbReference type="PANTHER" id="PTHR31529:SF26">
    <property type="entry name" value="LOB DOMAIN-CONTAINING PROTEIN CRL1"/>
    <property type="match status" value="1"/>
</dbReference>
<dbReference type="InterPro" id="IPR004883">
    <property type="entry name" value="LOB"/>
</dbReference>
<dbReference type="PANTHER" id="PTHR31529">
    <property type="entry name" value="LOB DOMAIN CONTAINING PROTEIN"/>
    <property type="match status" value="1"/>
</dbReference>
<keyword evidence="2" id="KW-0175">Coiled coil</keyword>
<keyword evidence="5" id="KW-1185">Reference proteome</keyword>